<dbReference type="PANTHER" id="PTHR10000">
    <property type="entry name" value="PHOSPHOSERINE PHOSPHATASE"/>
    <property type="match status" value="1"/>
</dbReference>
<dbReference type="PANTHER" id="PTHR10000:SF8">
    <property type="entry name" value="HAD SUPERFAMILY HYDROLASE-LIKE, TYPE 3"/>
    <property type="match status" value="1"/>
</dbReference>
<dbReference type="SFLD" id="SFLDG01144">
    <property type="entry name" value="C2.B.4:_PGP_Like"/>
    <property type="match status" value="1"/>
</dbReference>
<dbReference type="CDD" id="cd07516">
    <property type="entry name" value="HAD_Pase"/>
    <property type="match status" value="1"/>
</dbReference>
<dbReference type="GO" id="GO:0000287">
    <property type="term" value="F:magnesium ion binding"/>
    <property type="evidence" value="ECO:0007669"/>
    <property type="project" value="UniProtKB-ARBA"/>
</dbReference>
<evidence type="ECO:0000313" key="1">
    <source>
        <dbReference type="EMBL" id="ASA54525.1"/>
    </source>
</evidence>
<dbReference type="SFLD" id="SFLDG01140">
    <property type="entry name" value="C2.B:_Phosphomannomutase_and_P"/>
    <property type="match status" value="1"/>
</dbReference>
<dbReference type="RefSeq" id="WP_088133051.1">
    <property type="nucleotide sequence ID" value="NZ_CP018835.1"/>
</dbReference>
<dbReference type="Proteomes" id="UP000196708">
    <property type="component" value="Chromosome 1"/>
</dbReference>
<dbReference type="InterPro" id="IPR006379">
    <property type="entry name" value="HAD-SF_hydro_IIB"/>
</dbReference>
<accession>A0A1Z2SBI6</accession>
<dbReference type="GO" id="GO:0005829">
    <property type="term" value="C:cytosol"/>
    <property type="evidence" value="ECO:0007669"/>
    <property type="project" value="TreeGrafter"/>
</dbReference>
<dbReference type="NCBIfam" id="TIGR01484">
    <property type="entry name" value="HAD-SF-IIB"/>
    <property type="match status" value="1"/>
</dbReference>
<dbReference type="Gene3D" id="3.40.50.1000">
    <property type="entry name" value="HAD superfamily/HAD-like"/>
    <property type="match status" value="1"/>
</dbReference>
<dbReference type="SUPFAM" id="SSF56784">
    <property type="entry name" value="HAD-like"/>
    <property type="match status" value="1"/>
</dbReference>
<gene>
    <name evidence="1" type="ORF">BSQ33_01445</name>
</gene>
<dbReference type="KEGG" id="vga:BSQ33_01445"/>
<dbReference type="InterPro" id="IPR023214">
    <property type="entry name" value="HAD_sf"/>
</dbReference>
<dbReference type="OrthoDB" id="9781413at2"/>
<dbReference type="InterPro" id="IPR000150">
    <property type="entry name" value="Cof"/>
</dbReference>
<evidence type="ECO:0000313" key="2">
    <source>
        <dbReference type="Proteomes" id="UP000196708"/>
    </source>
</evidence>
<dbReference type="PROSITE" id="PS01229">
    <property type="entry name" value="COF_2"/>
    <property type="match status" value="1"/>
</dbReference>
<dbReference type="NCBIfam" id="NF007806">
    <property type="entry name" value="PRK10513.1"/>
    <property type="match status" value="1"/>
</dbReference>
<dbReference type="SFLD" id="SFLDS00003">
    <property type="entry name" value="Haloacid_Dehalogenase"/>
    <property type="match status" value="1"/>
</dbReference>
<proteinExistence type="predicted"/>
<dbReference type="NCBIfam" id="TIGR00099">
    <property type="entry name" value="Cof-subfamily"/>
    <property type="match status" value="1"/>
</dbReference>
<protein>
    <submittedName>
        <fullName evidence="1">Sugar-phosphatase</fullName>
    </submittedName>
</protein>
<dbReference type="PROSITE" id="PS01228">
    <property type="entry name" value="COF_1"/>
    <property type="match status" value="1"/>
</dbReference>
<dbReference type="AlphaFoldDB" id="A0A1Z2SBI6"/>
<dbReference type="Pfam" id="PF08282">
    <property type="entry name" value="Hydrolase_3"/>
    <property type="match status" value="1"/>
</dbReference>
<reference evidence="1 2" key="1">
    <citation type="submission" date="2016-12" db="EMBL/GenBank/DDBJ databases">
        <authorList>
            <person name="Song W.-J."/>
            <person name="Kurnit D.M."/>
        </authorList>
    </citation>
    <scope>NUCLEOTIDE SEQUENCE [LARGE SCALE GENOMIC DNA]</scope>
    <source>
        <strain evidence="1 2">ATCC 43942</strain>
    </source>
</reference>
<dbReference type="InterPro" id="IPR036412">
    <property type="entry name" value="HAD-like_sf"/>
</dbReference>
<sequence>MYKLIGIDMDGTLLNSQKQISARTQSAIQAAKDKGVQIVLSSGRPIEGLRAYLDQLGLNSEHDYAVHYNGSFVENVLTGEIIRQQVVSAADVKTIGRTARSLNVNTHAFSQILGLITPKSSKYTQLEAQINHIDIHEVDFETLDDDHPMIKAMIVDEPEKLTQAYQNLPAAVVEKFTIVQSAPHFLEFLNPQSNKGLGIQAVAERLGIPAEAVMCIGDAENDHHMLEYAGLGIAMANAMPQTKAIADYITASNDEDGVAQAIEKFILV</sequence>
<name>A0A1Z2SBI6_VIBGA</name>
<dbReference type="GO" id="GO:0016791">
    <property type="term" value="F:phosphatase activity"/>
    <property type="evidence" value="ECO:0007669"/>
    <property type="project" value="TreeGrafter"/>
</dbReference>
<organism evidence="1 2">
    <name type="scientific">Vibrio gazogenes</name>
    <dbReference type="NCBI Taxonomy" id="687"/>
    <lineage>
        <taxon>Bacteria</taxon>
        <taxon>Pseudomonadati</taxon>
        <taxon>Pseudomonadota</taxon>
        <taxon>Gammaproteobacteria</taxon>
        <taxon>Vibrionales</taxon>
        <taxon>Vibrionaceae</taxon>
        <taxon>Vibrio</taxon>
    </lineage>
</organism>
<dbReference type="Gene3D" id="3.30.1240.10">
    <property type="match status" value="1"/>
</dbReference>
<dbReference type="EMBL" id="CP018835">
    <property type="protein sequence ID" value="ASA54525.1"/>
    <property type="molecule type" value="Genomic_DNA"/>
</dbReference>